<accession>A0A9D5JW05</accession>
<evidence type="ECO:0000313" key="1">
    <source>
        <dbReference type="EMBL" id="MBD3325314.1"/>
    </source>
</evidence>
<dbReference type="EMBL" id="WJJP01000392">
    <property type="protein sequence ID" value="MBD3325314.1"/>
    <property type="molecule type" value="Genomic_DNA"/>
</dbReference>
<sequence length="92" mass="10817">MELELRFVPNAFKHGVTADEIWDVFLNQTVKCVVVKYKTSPPDTIYTAYGISDDGRYLEIGYVKETACRYRIIHAMDMRHTARSRFKKIRKL</sequence>
<evidence type="ECO:0008006" key="3">
    <source>
        <dbReference type="Google" id="ProtNLM"/>
    </source>
</evidence>
<comment type="caution">
    <text evidence="1">The sequence shown here is derived from an EMBL/GenBank/DDBJ whole genome shotgun (WGS) entry which is preliminary data.</text>
</comment>
<evidence type="ECO:0000313" key="2">
    <source>
        <dbReference type="Proteomes" id="UP000649604"/>
    </source>
</evidence>
<dbReference type="Proteomes" id="UP000649604">
    <property type="component" value="Unassembled WGS sequence"/>
</dbReference>
<protein>
    <recommendedName>
        <fullName evidence="3">Toxin</fullName>
    </recommendedName>
</protein>
<gene>
    <name evidence="1" type="ORF">GF339_12060</name>
</gene>
<reference evidence="1" key="1">
    <citation type="submission" date="2019-11" db="EMBL/GenBank/DDBJ databases">
        <title>Microbial mats filling the niche in hypersaline microbial mats.</title>
        <authorList>
            <person name="Wong H.L."/>
            <person name="Macleod F.I."/>
            <person name="White R.A. III"/>
            <person name="Burns B.P."/>
        </authorList>
    </citation>
    <scope>NUCLEOTIDE SEQUENCE</scope>
    <source>
        <strain evidence="1">Rbin_158</strain>
    </source>
</reference>
<name>A0A9D5JW05_9BACT</name>
<organism evidence="1 2">
    <name type="scientific">candidate division KSB3 bacterium</name>
    <dbReference type="NCBI Taxonomy" id="2044937"/>
    <lineage>
        <taxon>Bacteria</taxon>
        <taxon>candidate division KSB3</taxon>
    </lineage>
</organism>
<proteinExistence type="predicted"/>
<dbReference type="AlphaFoldDB" id="A0A9D5JW05"/>